<comment type="catalytic activity">
    <reaction evidence="1">
        <text>Hydrolyzes the link between N-acetylmuramoyl residues and L-amino acid residues in certain cell-wall glycopeptides.</text>
        <dbReference type="EC" id="3.5.1.28"/>
    </reaction>
</comment>
<dbReference type="SMART" id="SM00644">
    <property type="entry name" value="Ami_2"/>
    <property type="match status" value="1"/>
</dbReference>
<dbReference type="Proteomes" id="UP000501379">
    <property type="component" value="Chromosome"/>
</dbReference>
<dbReference type="KEGG" id="pcam:HNE05_02020"/>
<gene>
    <name evidence="14" type="primary">ampD</name>
    <name evidence="14" type="ORF">HNE05_02020</name>
</gene>
<dbReference type="GO" id="GO:0009253">
    <property type="term" value="P:peptidoglycan catabolic process"/>
    <property type="evidence" value="ECO:0007669"/>
    <property type="project" value="InterPro"/>
</dbReference>
<evidence type="ECO:0000256" key="8">
    <source>
        <dbReference type="ARBA" id="ARBA00022801"/>
    </source>
</evidence>
<evidence type="ECO:0000256" key="11">
    <source>
        <dbReference type="ARBA" id="ARBA00039257"/>
    </source>
</evidence>
<dbReference type="Pfam" id="PF01510">
    <property type="entry name" value="Amidase_2"/>
    <property type="match status" value="1"/>
</dbReference>
<dbReference type="FunFam" id="3.40.80.10:FF:000002">
    <property type="entry name" value="1,6-anhydro-N-acetylmuramyl-L-alanine amidase"/>
    <property type="match status" value="1"/>
</dbReference>
<evidence type="ECO:0000256" key="3">
    <source>
        <dbReference type="ARBA" id="ARBA00004496"/>
    </source>
</evidence>
<evidence type="ECO:0000313" key="15">
    <source>
        <dbReference type="Proteomes" id="UP000501379"/>
    </source>
</evidence>
<accession>A0A6M8FYC4</accession>
<dbReference type="EC" id="3.5.1.28" evidence="5"/>
<comment type="cofactor">
    <cofactor evidence="2">
        <name>Zn(2+)</name>
        <dbReference type="ChEBI" id="CHEBI:29105"/>
    </cofactor>
</comment>
<name>A0A6M8FYC4_9GAMM</name>
<evidence type="ECO:0000313" key="14">
    <source>
        <dbReference type="EMBL" id="QKE62195.1"/>
    </source>
</evidence>
<dbReference type="InterPro" id="IPR051206">
    <property type="entry name" value="NAMLAA_amidase_2"/>
</dbReference>
<evidence type="ECO:0000256" key="10">
    <source>
        <dbReference type="ARBA" id="ARBA00023316"/>
    </source>
</evidence>
<keyword evidence="9" id="KW-0862">Zinc</keyword>
<comment type="subcellular location">
    <subcellularLocation>
        <location evidence="3">Cytoplasm</location>
    </subcellularLocation>
</comment>
<proteinExistence type="inferred from homology"/>
<dbReference type="GO" id="GO:0009254">
    <property type="term" value="P:peptidoglycan turnover"/>
    <property type="evidence" value="ECO:0007669"/>
    <property type="project" value="TreeGrafter"/>
</dbReference>
<dbReference type="GO" id="GO:0046872">
    <property type="term" value="F:metal ion binding"/>
    <property type="evidence" value="ECO:0007669"/>
    <property type="project" value="UniProtKB-KW"/>
</dbReference>
<evidence type="ECO:0000256" key="12">
    <source>
        <dbReference type="ARBA" id="ARBA00042615"/>
    </source>
</evidence>
<dbReference type="SUPFAM" id="SSF55846">
    <property type="entry name" value="N-acetylmuramoyl-L-alanine amidase-like"/>
    <property type="match status" value="1"/>
</dbReference>
<evidence type="ECO:0000256" key="5">
    <source>
        <dbReference type="ARBA" id="ARBA00011901"/>
    </source>
</evidence>
<evidence type="ECO:0000259" key="13">
    <source>
        <dbReference type="SMART" id="SM00644"/>
    </source>
</evidence>
<organism evidence="14 15">
    <name type="scientific">Aquipseudomonas campi</name>
    <dbReference type="NCBI Taxonomy" id="2731681"/>
    <lineage>
        <taxon>Bacteria</taxon>
        <taxon>Pseudomonadati</taxon>
        <taxon>Pseudomonadota</taxon>
        <taxon>Gammaproteobacteria</taxon>
        <taxon>Pseudomonadales</taxon>
        <taxon>Pseudomonadaceae</taxon>
        <taxon>Aquipseudomonas</taxon>
    </lineage>
</organism>
<keyword evidence="6" id="KW-0963">Cytoplasm</keyword>
<comment type="similarity">
    <text evidence="4">Belongs to the N-acetylmuramoyl-L-alanine amidase 2 family.</text>
</comment>
<dbReference type="PANTHER" id="PTHR30417:SF4">
    <property type="entry name" value="1,6-ANHYDRO-N-ACETYLMURAMYL-L-ALANINE AMIDASE AMPD"/>
    <property type="match status" value="1"/>
</dbReference>
<dbReference type="InterPro" id="IPR036505">
    <property type="entry name" value="Amidase/PGRP_sf"/>
</dbReference>
<evidence type="ECO:0000256" key="2">
    <source>
        <dbReference type="ARBA" id="ARBA00001947"/>
    </source>
</evidence>
<dbReference type="AlphaFoldDB" id="A0A6M8FYC4"/>
<dbReference type="PANTHER" id="PTHR30417">
    <property type="entry name" value="N-ACETYLMURAMOYL-L-ALANINE AMIDASE AMID"/>
    <property type="match status" value="1"/>
</dbReference>
<evidence type="ECO:0000256" key="1">
    <source>
        <dbReference type="ARBA" id="ARBA00001561"/>
    </source>
</evidence>
<dbReference type="GO" id="GO:0071555">
    <property type="term" value="P:cell wall organization"/>
    <property type="evidence" value="ECO:0007669"/>
    <property type="project" value="UniProtKB-KW"/>
</dbReference>
<dbReference type="CDD" id="cd06583">
    <property type="entry name" value="PGRP"/>
    <property type="match status" value="1"/>
</dbReference>
<protein>
    <recommendedName>
        <fullName evidence="11">1,6-anhydro-N-acetylmuramyl-L-alanine amidase AmpD</fullName>
        <ecNumber evidence="5">3.5.1.28</ecNumber>
    </recommendedName>
    <alternativeName>
        <fullName evidence="12">N-acetylmuramoyl-L-alanine amidase</fullName>
    </alternativeName>
</protein>
<dbReference type="NCBIfam" id="NF008758">
    <property type="entry name" value="PRK11789.1"/>
    <property type="match status" value="1"/>
</dbReference>
<evidence type="ECO:0000256" key="9">
    <source>
        <dbReference type="ARBA" id="ARBA00022833"/>
    </source>
</evidence>
<dbReference type="GO" id="GO:0005737">
    <property type="term" value="C:cytoplasm"/>
    <property type="evidence" value="ECO:0007669"/>
    <property type="project" value="UniProtKB-SubCell"/>
</dbReference>
<reference evidence="14" key="1">
    <citation type="submission" date="2020-07" db="EMBL/GenBank/DDBJ databases">
        <title>Nitrate ammonifying Pseudomonas campi sp. nov. isolated from German agricultural grassland.</title>
        <authorList>
            <person name="Timsy T."/>
            <person name="Ulrich A."/>
            <person name="Spanner T."/>
            <person name="Foesel B."/>
            <person name="Kolb S."/>
            <person name="Horn M.A."/>
            <person name="Behrendt U."/>
        </authorList>
    </citation>
    <scope>NUCLEOTIDE SEQUENCE</scope>
    <source>
        <strain evidence="14">S1-A32-2</strain>
    </source>
</reference>
<dbReference type="RefSeq" id="WP_173203726.1">
    <property type="nucleotide sequence ID" value="NZ_CP053697.2"/>
</dbReference>
<sequence>MQLDPVSGWYADAQHCPSTNCNARPQGEVSLLVIHNISLPPGQFGTGRVQQFFQNRLPVDEHPYFAGIAHLQVSAHFLIERDGAVTQFVSCNERAWHAGVSSFEGRENCNDFSLGIELEGTDEQPFSDAQYVALTTLTRQLLQAYPALAVERICGHSDIAPGRKTDPGPYFDWPRLRAALLDQGER</sequence>
<feature type="domain" description="N-acetylmuramoyl-L-alanine amidase" evidence="13">
    <location>
        <begin position="18"/>
        <end position="168"/>
    </location>
</feature>
<dbReference type="InterPro" id="IPR002502">
    <property type="entry name" value="Amidase_domain"/>
</dbReference>
<evidence type="ECO:0000256" key="6">
    <source>
        <dbReference type="ARBA" id="ARBA00022490"/>
    </source>
</evidence>
<keyword evidence="15" id="KW-1185">Reference proteome</keyword>
<dbReference type="GO" id="GO:0008745">
    <property type="term" value="F:N-acetylmuramoyl-L-alanine amidase activity"/>
    <property type="evidence" value="ECO:0007669"/>
    <property type="project" value="UniProtKB-EC"/>
</dbReference>
<keyword evidence="7" id="KW-0479">Metal-binding</keyword>
<keyword evidence="10" id="KW-0961">Cell wall biogenesis/degradation</keyword>
<evidence type="ECO:0000256" key="4">
    <source>
        <dbReference type="ARBA" id="ARBA00007553"/>
    </source>
</evidence>
<dbReference type="EMBL" id="CP053697">
    <property type="protein sequence ID" value="QKE62195.1"/>
    <property type="molecule type" value="Genomic_DNA"/>
</dbReference>
<evidence type="ECO:0000256" key="7">
    <source>
        <dbReference type="ARBA" id="ARBA00022723"/>
    </source>
</evidence>
<dbReference type="Gene3D" id="3.40.80.10">
    <property type="entry name" value="Peptidoglycan recognition protein-like"/>
    <property type="match status" value="1"/>
</dbReference>
<keyword evidence="8 14" id="KW-0378">Hydrolase</keyword>